<name>A0ACC2N867_9HYME</name>
<dbReference type="EMBL" id="CM056744">
    <property type="protein sequence ID" value="KAJ8667251.1"/>
    <property type="molecule type" value="Genomic_DNA"/>
</dbReference>
<keyword evidence="2" id="KW-1185">Reference proteome</keyword>
<evidence type="ECO:0000313" key="2">
    <source>
        <dbReference type="Proteomes" id="UP001239111"/>
    </source>
</evidence>
<sequence length="426" mass="47446">VNLIGEHIDYCGYSVCPMAIEQHVLVAVQKTDDDNALLLTNVDDKYPDYRHEDFREIRSMRLDDHSLGLGWHKYFLCGVKGALSVVSKDLCPRGIRAAVWGNIPPNAGLSSSSALVSAAFLATVHASEHKMSKEDMATVSAKAERFIGTEGGGMDQAIAFLGKAGSAKFIQFNPLRGFDITLPRDAVFVIAHSLADHNKASTSNFNTRVHECNLAAQVIARKRGIMWALVDKLIDVQERLDKKIQDMESIVLEDLNEEVYELSEVWKFICKESGEMLKSIPKSLINTAQKLKLQQRALHVFREANRVMKFREVCECQVMDESEQLRQLGSLMSASHASLKDLYECSHPRIDTLVDTAIECGALGARLTGAGWGGCIVALTTSGKVDEFIQDLKEKFYLKDEKARNLELENLVFKTEPQSGATIYQF</sequence>
<dbReference type="Proteomes" id="UP001239111">
    <property type="component" value="Chromosome 4"/>
</dbReference>
<organism evidence="1 2">
    <name type="scientific">Eretmocerus hayati</name>
    <dbReference type="NCBI Taxonomy" id="131215"/>
    <lineage>
        <taxon>Eukaryota</taxon>
        <taxon>Metazoa</taxon>
        <taxon>Ecdysozoa</taxon>
        <taxon>Arthropoda</taxon>
        <taxon>Hexapoda</taxon>
        <taxon>Insecta</taxon>
        <taxon>Pterygota</taxon>
        <taxon>Neoptera</taxon>
        <taxon>Endopterygota</taxon>
        <taxon>Hymenoptera</taxon>
        <taxon>Apocrita</taxon>
        <taxon>Proctotrupomorpha</taxon>
        <taxon>Chalcidoidea</taxon>
        <taxon>Aphelinidae</taxon>
        <taxon>Aphelininae</taxon>
        <taxon>Eretmocerus</taxon>
    </lineage>
</organism>
<comment type="caution">
    <text evidence="1">The sequence shown here is derived from an EMBL/GenBank/DDBJ whole genome shotgun (WGS) entry which is preliminary data.</text>
</comment>
<proteinExistence type="predicted"/>
<evidence type="ECO:0000313" key="1">
    <source>
        <dbReference type="EMBL" id="KAJ8667251.1"/>
    </source>
</evidence>
<feature type="non-terminal residue" evidence="1">
    <location>
        <position position="1"/>
    </location>
</feature>
<gene>
    <name evidence="1" type="ORF">QAD02_008913</name>
</gene>
<reference evidence="1" key="1">
    <citation type="submission" date="2023-04" db="EMBL/GenBank/DDBJ databases">
        <title>A chromosome-level genome assembly of the parasitoid wasp Eretmocerus hayati.</title>
        <authorList>
            <person name="Zhong Y."/>
            <person name="Liu S."/>
            <person name="Liu Y."/>
        </authorList>
    </citation>
    <scope>NUCLEOTIDE SEQUENCE</scope>
    <source>
        <strain evidence="1">ZJU_SS_LIU_2023</strain>
    </source>
</reference>
<accession>A0ACC2N867</accession>
<protein>
    <submittedName>
        <fullName evidence="1">Uncharacterized protein</fullName>
    </submittedName>
</protein>